<protein>
    <submittedName>
        <fullName evidence="2">Uncharacterized protein</fullName>
    </submittedName>
</protein>
<keyword evidence="3" id="KW-1185">Reference proteome</keyword>
<feature type="transmembrane region" description="Helical" evidence="1">
    <location>
        <begin position="21"/>
        <end position="42"/>
    </location>
</feature>
<comment type="caution">
    <text evidence="2">The sequence shown here is derived from an EMBL/GenBank/DDBJ whole genome shotgun (WGS) entry which is preliminary data.</text>
</comment>
<organism evidence="2 3">
    <name type="scientific">Deinococcus multiflagellatus</name>
    <dbReference type="NCBI Taxonomy" id="1656887"/>
    <lineage>
        <taxon>Bacteria</taxon>
        <taxon>Thermotogati</taxon>
        <taxon>Deinococcota</taxon>
        <taxon>Deinococci</taxon>
        <taxon>Deinococcales</taxon>
        <taxon>Deinococcaceae</taxon>
        <taxon>Deinococcus</taxon>
    </lineage>
</organism>
<dbReference type="Proteomes" id="UP001596317">
    <property type="component" value="Unassembled WGS sequence"/>
</dbReference>
<keyword evidence="1" id="KW-0472">Membrane</keyword>
<dbReference type="EMBL" id="JBHSWB010000002">
    <property type="protein sequence ID" value="MFC6662848.1"/>
    <property type="molecule type" value="Genomic_DNA"/>
</dbReference>
<keyword evidence="1" id="KW-0812">Transmembrane</keyword>
<name>A0ABW1ZQG8_9DEIO</name>
<dbReference type="RefSeq" id="WP_263489972.1">
    <property type="nucleotide sequence ID" value="NZ_JAIQXV010000020.1"/>
</dbReference>
<evidence type="ECO:0000313" key="3">
    <source>
        <dbReference type="Proteomes" id="UP001596317"/>
    </source>
</evidence>
<accession>A0ABW1ZQG8</accession>
<sequence length="43" mass="4642">MANYRKNTKKKPRKPLTPTEIAVIITATSGFLGSIAALINALK</sequence>
<gene>
    <name evidence="2" type="ORF">ACFP90_22665</name>
</gene>
<keyword evidence="1" id="KW-1133">Transmembrane helix</keyword>
<evidence type="ECO:0000313" key="2">
    <source>
        <dbReference type="EMBL" id="MFC6662848.1"/>
    </source>
</evidence>
<evidence type="ECO:0000256" key="1">
    <source>
        <dbReference type="SAM" id="Phobius"/>
    </source>
</evidence>
<reference evidence="3" key="1">
    <citation type="journal article" date="2019" name="Int. J. Syst. Evol. Microbiol.">
        <title>The Global Catalogue of Microorganisms (GCM) 10K type strain sequencing project: providing services to taxonomists for standard genome sequencing and annotation.</title>
        <authorList>
            <consortium name="The Broad Institute Genomics Platform"/>
            <consortium name="The Broad Institute Genome Sequencing Center for Infectious Disease"/>
            <person name="Wu L."/>
            <person name="Ma J."/>
        </authorList>
    </citation>
    <scope>NUCLEOTIDE SEQUENCE [LARGE SCALE GENOMIC DNA]</scope>
    <source>
        <strain evidence="3">CCUG 63830</strain>
    </source>
</reference>
<proteinExistence type="predicted"/>